<organism evidence="3">
    <name type="scientific">Murmansk poxvirus</name>
    <dbReference type="NCBI Taxonomy" id="2025359"/>
    <lineage>
        <taxon>Viruses</taxon>
        <taxon>Varidnaviria</taxon>
        <taxon>Bamfordvirae</taxon>
        <taxon>Nucleocytoviricota</taxon>
        <taxon>Pokkesviricetes</taxon>
        <taxon>Chitovirales</taxon>
        <taxon>Poxviridae</taxon>
        <taxon>Chordopoxvirinae</taxon>
        <taxon>Centapoxvirus</taxon>
        <taxon>Centapoxvirus microtuspox</taxon>
        <taxon>Murmansk microtuspox virus</taxon>
    </lineage>
</organism>
<name>A0A223FN34_9POXV</name>
<evidence type="ECO:0000256" key="2">
    <source>
        <dbReference type="ARBA" id="ARBA00023043"/>
    </source>
</evidence>
<dbReference type="InterPro" id="IPR002110">
    <property type="entry name" value="Ankyrin_rpt"/>
</dbReference>
<gene>
    <name evidence="3" type="ORF">Murmansk-195</name>
</gene>
<accession>A0A223FN34</accession>
<proteinExistence type="predicted"/>
<dbReference type="Gene3D" id="1.25.40.20">
    <property type="entry name" value="Ankyrin repeat-containing domain"/>
    <property type="match status" value="2"/>
</dbReference>
<reference evidence="3" key="1">
    <citation type="journal article" date="2017" name="Virus Genes">
        <title>Two novel poxviruses with unusual genome rearrangements: NY_014 and Murmansk.</title>
        <authorList>
            <person name="Smithson C."/>
            <person name="Meyer H."/>
            <person name="Gigante C.M."/>
            <person name="Gao J."/>
            <person name="Zhao H."/>
            <person name="Batra D."/>
            <person name="Damon I."/>
            <person name="Upton C."/>
            <person name="Li Y."/>
        </authorList>
    </citation>
    <scope>NUCLEOTIDE SEQUENCE [LARGE SCALE GENOMIC DNA]</scope>
    <source>
        <strain evidence="3">LEIV-11411</strain>
    </source>
</reference>
<dbReference type="PANTHER" id="PTHR24126:SF14">
    <property type="entry name" value="ANK_REP_REGION DOMAIN-CONTAINING PROTEIN"/>
    <property type="match status" value="1"/>
</dbReference>
<dbReference type="EMBL" id="MF001304">
    <property type="protein sequence ID" value="AST09390.1"/>
    <property type="molecule type" value="Genomic_DNA"/>
</dbReference>
<dbReference type="InterPro" id="IPR036770">
    <property type="entry name" value="Ankyrin_rpt-contain_sf"/>
</dbReference>
<keyword evidence="1" id="KW-0677">Repeat</keyword>
<dbReference type="OrthoDB" id="2010at10239"/>
<evidence type="ECO:0000313" key="4">
    <source>
        <dbReference type="Proteomes" id="UP000217350"/>
    </source>
</evidence>
<evidence type="ECO:0000313" key="3">
    <source>
        <dbReference type="EMBL" id="AST09390.1"/>
    </source>
</evidence>
<sequence>MSGVLSLSEYATCAVRKLLYNIYLSDFKNRINTTIKRRNNTINIDTESESEYYYEYDYENSDNESVSGSSDNEDVYDYNKHIRHRSPLISKKIFYDITKYRKNQVYVDSNIALIDTIKNMILILESKNKHNPLIKNYKSFINNLNKKNVKYNIGNNEDMDILYTYFKLSKYSVDLEPELVKYMIDSGIVNINYRNKKTNHGILHAYLGNIHVNTDVLELLCNSGANINMKSNKSITPFHTYLRRSDASPNVVRKIIKLGGDIHSQCYCSGNNMTPIITYFYNVSSKNPEIIKIFIESVPEDDVQIMLHSYISVSCTIEINIIKLFLKYIKTLDYKDKAGRTLLHLYMLRHQLDIDIINLLHYHNENCINEPDNIGNTVLHTYVSLLSIISEMNSDNDIDVNIIKHLISLGADITSVNYLNETPLTTYICTEQNSIYYDIIDCLMSNKVLDMVKHRILQDVICRNNESHHILHYLITKYNLDTDLYTEEYEPYDYINIDDEYHYDIVSRYNNLVTTSGMTPLHLSIIKCCDNNQLSYLLSIQCDVNKLTKTGLNCLELTINNNDCNWISVEKILEKRPNVKHIVTFLNLCYDKGLFKSILASRNSLFINVLSLAIMLVGVDQCNKYIGYMEMEINVLNYSDENHVALTKLCMIRDNIDKLTKIYIDSRNNTTLYDILVSKSYIIDLIAYKENSVIASFGYGTEPLCELVRDYISEARSNYYITKDVINYLIKEHPSICTIPIHSLFNCIIGLHDITYFIRTIMKEQYDEIIEKLEHIKDDTVIN</sequence>
<evidence type="ECO:0000256" key="1">
    <source>
        <dbReference type="ARBA" id="ARBA00022737"/>
    </source>
</evidence>
<keyword evidence="2" id="KW-0040">ANK repeat</keyword>
<keyword evidence="4" id="KW-1185">Reference proteome</keyword>
<dbReference type="SUPFAM" id="SSF48403">
    <property type="entry name" value="Ankyrin repeat"/>
    <property type="match status" value="2"/>
</dbReference>
<dbReference type="PANTHER" id="PTHR24126">
    <property type="entry name" value="ANKYRIN REPEAT, PH AND SEC7 DOMAIN CONTAINING PROTEIN SECG-RELATED"/>
    <property type="match status" value="1"/>
</dbReference>
<dbReference type="SMART" id="SM00248">
    <property type="entry name" value="ANK"/>
    <property type="match status" value="8"/>
</dbReference>
<dbReference type="Proteomes" id="UP000217350">
    <property type="component" value="Segment"/>
</dbReference>
<protein>
    <submittedName>
        <fullName evidence="3">Ankyrin-repeat protein</fullName>
    </submittedName>
</protein>